<accession>A0A3S3WJR9</accession>
<gene>
    <name evidence="2" type="ORF">EP867_13380</name>
</gene>
<keyword evidence="1" id="KW-0732">Signal</keyword>
<name>A0A3S3WJR9_9RHOB</name>
<dbReference type="AlphaFoldDB" id="A0A3S3WJR9"/>
<evidence type="ECO:0000313" key="3">
    <source>
        <dbReference type="Proteomes" id="UP000287168"/>
    </source>
</evidence>
<evidence type="ECO:0000256" key="1">
    <source>
        <dbReference type="SAM" id="SignalP"/>
    </source>
</evidence>
<feature type="chain" id="PRO_5018782484" evidence="1">
    <location>
        <begin position="21"/>
        <end position="278"/>
    </location>
</feature>
<dbReference type="Gene3D" id="3.40.190.10">
    <property type="entry name" value="Periplasmic binding protein-like II"/>
    <property type="match status" value="2"/>
</dbReference>
<evidence type="ECO:0000313" key="2">
    <source>
        <dbReference type="EMBL" id="RWY39622.1"/>
    </source>
</evidence>
<feature type="signal peptide" evidence="1">
    <location>
        <begin position="1"/>
        <end position="20"/>
    </location>
</feature>
<dbReference type="RefSeq" id="WP_128489992.1">
    <property type="nucleotide sequence ID" value="NZ_JBHLXB010000126.1"/>
</dbReference>
<dbReference type="EMBL" id="SBLC01000020">
    <property type="protein sequence ID" value="RWY39622.1"/>
    <property type="molecule type" value="Genomic_DNA"/>
</dbReference>
<protein>
    <submittedName>
        <fullName evidence="2">Transporter substrate-binding domain-containing protein</fullName>
    </submittedName>
</protein>
<sequence length="278" mass="30396">MKSWILAGITGLFTAGAALAQSHGVPPAFLKNTRRMEGDRLSVCADVSGRTLAFDRRVAQLIADSLFLEMDFHEGFGGYPTSGDGFLDELQIALTNNCDMVVGMTVQENSPFPEWATLTRPYVSLPYMMMVKGDYARLGDIPRDLKLGTALGSMGERVMITWNQQQPKSARFTRFPYADMQLMAQRVLDGSIAGGLIWAPAWAQLVAEHPEASVLRAVPMAPVPETVTRIGALVKTRDTFLRVQIDEAIDALVADGSIAALLDEFNWQGTPGDDSRAR</sequence>
<dbReference type="Proteomes" id="UP000287168">
    <property type="component" value="Unassembled WGS sequence"/>
</dbReference>
<proteinExistence type="predicted"/>
<dbReference type="SUPFAM" id="SSF53850">
    <property type="entry name" value="Periplasmic binding protein-like II"/>
    <property type="match status" value="1"/>
</dbReference>
<comment type="caution">
    <text evidence="2">The sequence shown here is derived from an EMBL/GenBank/DDBJ whole genome shotgun (WGS) entry which is preliminary data.</text>
</comment>
<dbReference type="OrthoDB" id="7762560at2"/>
<reference evidence="2 3" key="1">
    <citation type="journal article" date="2015" name="Int. J. Syst. Evol. Microbiol.">
        <title>Gemmobacter intermedius sp. nov., isolated from a white stork (Ciconia ciconia).</title>
        <authorList>
            <person name="Kampfer P."/>
            <person name="Jerzak L."/>
            <person name="Wilharm G."/>
            <person name="Golke J."/>
            <person name="Busse H.J."/>
            <person name="Glaeser S.P."/>
        </authorList>
    </citation>
    <scope>NUCLEOTIDE SEQUENCE [LARGE SCALE GENOMIC DNA]</scope>
    <source>
        <strain evidence="2 3">119/4</strain>
    </source>
</reference>
<organism evidence="2 3">
    <name type="scientific">Falsigemmobacter intermedius</name>
    <dbReference type="NCBI Taxonomy" id="1553448"/>
    <lineage>
        <taxon>Bacteria</taxon>
        <taxon>Pseudomonadati</taxon>
        <taxon>Pseudomonadota</taxon>
        <taxon>Alphaproteobacteria</taxon>
        <taxon>Rhodobacterales</taxon>
        <taxon>Paracoccaceae</taxon>
        <taxon>Falsigemmobacter</taxon>
    </lineage>
</organism>
<keyword evidence="3" id="KW-1185">Reference proteome</keyword>